<dbReference type="GO" id="GO:0046872">
    <property type="term" value="F:metal ion binding"/>
    <property type="evidence" value="ECO:0007669"/>
    <property type="project" value="UniProtKB-KW"/>
</dbReference>
<accession>A0A1S7FR07</accession>
<dbReference type="Gene3D" id="2.102.10.10">
    <property type="entry name" value="Rieske [2Fe-2S] iron-sulphur domain"/>
    <property type="match status" value="1"/>
</dbReference>
<sequence length="103" mass="11255">MEKKYIADLENLTPLIGREIIMDGTTIALFRLTDDSVKAIENRCPHKNGPLAEGTVSGTNVFCPLHDYKISLETGVVAAPDEGCVKTYETVIENGKIYLVTAL</sequence>
<dbReference type="PANTHER" id="PTHR21496:SF23">
    <property type="entry name" value="3-PHENYLPROPIONATE_CINNAMIC ACID DIOXYGENASE FERREDOXIN SUBUNIT"/>
    <property type="match status" value="1"/>
</dbReference>
<evidence type="ECO:0000259" key="7">
    <source>
        <dbReference type="PROSITE" id="PS51296"/>
    </source>
</evidence>
<dbReference type="Pfam" id="PF00355">
    <property type="entry name" value="Rieske"/>
    <property type="match status" value="1"/>
</dbReference>
<dbReference type="Proteomes" id="UP000223060">
    <property type="component" value="Chromosome"/>
</dbReference>
<evidence type="ECO:0000256" key="5">
    <source>
        <dbReference type="ARBA" id="ARBA00023014"/>
    </source>
</evidence>
<proteinExistence type="predicted"/>
<dbReference type="FunFam" id="2.102.10.10:FF:000013">
    <property type="entry name" value="Nitrite reductase [NAD(P)H], small subunit"/>
    <property type="match status" value="1"/>
</dbReference>
<gene>
    <name evidence="8" type="ORF">UE46_01305</name>
</gene>
<name>A0A1S7FR07_9LIST</name>
<dbReference type="AlphaFoldDB" id="A0A1S7FR07"/>
<dbReference type="NCBIfam" id="TIGR02378">
    <property type="entry name" value="nirD_assim_sml"/>
    <property type="match status" value="1"/>
</dbReference>
<feature type="domain" description="Rieske" evidence="7">
    <location>
        <begin position="4"/>
        <end position="99"/>
    </location>
</feature>
<keyword evidence="5" id="KW-0411">Iron-sulfur</keyword>
<dbReference type="CDD" id="cd03530">
    <property type="entry name" value="Rieske_NirD_small_Bacillus"/>
    <property type="match status" value="1"/>
</dbReference>
<organism evidence="8 9">
    <name type="scientific">Listeria weihenstephanensis</name>
    <dbReference type="NCBI Taxonomy" id="1006155"/>
    <lineage>
        <taxon>Bacteria</taxon>
        <taxon>Bacillati</taxon>
        <taxon>Bacillota</taxon>
        <taxon>Bacilli</taxon>
        <taxon>Bacillales</taxon>
        <taxon>Listeriaceae</taxon>
        <taxon>Listeria</taxon>
    </lineage>
</organism>
<dbReference type="PANTHER" id="PTHR21496">
    <property type="entry name" value="FERREDOXIN-RELATED"/>
    <property type="match status" value="1"/>
</dbReference>
<dbReference type="InterPro" id="IPR012748">
    <property type="entry name" value="Rieske-like_NirD"/>
</dbReference>
<dbReference type="KEGG" id="lwi:UE46_01305"/>
<dbReference type="InterPro" id="IPR036922">
    <property type="entry name" value="Rieske_2Fe-2S_sf"/>
</dbReference>
<dbReference type="EMBL" id="CP011102">
    <property type="protein sequence ID" value="AQY49830.1"/>
    <property type="molecule type" value="Genomic_DNA"/>
</dbReference>
<evidence type="ECO:0000256" key="1">
    <source>
        <dbReference type="ARBA" id="ARBA00022714"/>
    </source>
</evidence>
<evidence type="ECO:0000256" key="6">
    <source>
        <dbReference type="ARBA" id="ARBA00023063"/>
    </source>
</evidence>
<evidence type="ECO:0000256" key="4">
    <source>
        <dbReference type="ARBA" id="ARBA00023004"/>
    </source>
</evidence>
<dbReference type="GO" id="GO:0008942">
    <property type="term" value="F:nitrite reductase [NAD(P)H] activity"/>
    <property type="evidence" value="ECO:0007669"/>
    <property type="project" value="InterPro"/>
</dbReference>
<protein>
    <submittedName>
        <fullName evidence="8">Nitrite reductase</fullName>
    </submittedName>
</protein>
<dbReference type="RefSeq" id="WP_036059838.1">
    <property type="nucleotide sequence ID" value="NZ_CP011102.1"/>
</dbReference>
<dbReference type="GO" id="GO:0042128">
    <property type="term" value="P:nitrate assimilation"/>
    <property type="evidence" value="ECO:0007669"/>
    <property type="project" value="UniProtKB-KW"/>
</dbReference>
<keyword evidence="6" id="KW-0534">Nitrate assimilation</keyword>
<keyword evidence="9" id="KW-1185">Reference proteome</keyword>
<dbReference type="GO" id="GO:0051537">
    <property type="term" value="F:2 iron, 2 sulfur cluster binding"/>
    <property type="evidence" value="ECO:0007669"/>
    <property type="project" value="UniProtKB-KW"/>
</dbReference>
<dbReference type="GO" id="GO:0016705">
    <property type="term" value="F:oxidoreductase activity, acting on paired donors, with incorporation or reduction of molecular oxygen"/>
    <property type="evidence" value="ECO:0007669"/>
    <property type="project" value="UniProtKB-ARBA"/>
</dbReference>
<evidence type="ECO:0000313" key="9">
    <source>
        <dbReference type="Proteomes" id="UP000223060"/>
    </source>
</evidence>
<reference evidence="9" key="1">
    <citation type="submission" date="2015-03" db="EMBL/GenBank/DDBJ databases">
        <authorList>
            <person name="Ferrari E."/>
            <person name="Walter M.C."/>
            <person name="Huptas C."/>
            <person name="Scherer S."/>
            <person name="Mueller-Herbst S."/>
        </authorList>
    </citation>
    <scope>NUCLEOTIDE SEQUENCE [LARGE SCALE GENOMIC DNA]</scope>
    <source>
        <strain evidence="9">LWP01</strain>
    </source>
</reference>
<keyword evidence="2" id="KW-0479">Metal-binding</keyword>
<dbReference type="PROSITE" id="PS51296">
    <property type="entry name" value="RIESKE"/>
    <property type="match status" value="1"/>
</dbReference>
<keyword evidence="4" id="KW-0408">Iron</keyword>
<dbReference type="InterPro" id="IPR017941">
    <property type="entry name" value="Rieske_2Fe-2S"/>
</dbReference>
<evidence type="ECO:0000256" key="2">
    <source>
        <dbReference type="ARBA" id="ARBA00022723"/>
    </source>
</evidence>
<keyword evidence="3" id="KW-0560">Oxidoreductase</keyword>
<evidence type="ECO:0000256" key="3">
    <source>
        <dbReference type="ARBA" id="ARBA00023002"/>
    </source>
</evidence>
<dbReference type="GO" id="GO:0004497">
    <property type="term" value="F:monooxygenase activity"/>
    <property type="evidence" value="ECO:0007669"/>
    <property type="project" value="UniProtKB-ARBA"/>
</dbReference>
<keyword evidence="1" id="KW-0001">2Fe-2S</keyword>
<dbReference type="SUPFAM" id="SSF50022">
    <property type="entry name" value="ISP domain"/>
    <property type="match status" value="1"/>
</dbReference>
<evidence type="ECO:0000313" key="8">
    <source>
        <dbReference type="EMBL" id="AQY49830.1"/>
    </source>
</evidence>